<protein>
    <submittedName>
        <fullName evidence="1">Uncharacterized protein</fullName>
    </submittedName>
</protein>
<dbReference type="AlphaFoldDB" id="A0AAV5SGU9"/>
<name>A0AAV5SGU9_9BILA</name>
<proteinExistence type="predicted"/>
<reference evidence="1" key="1">
    <citation type="submission" date="2023-10" db="EMBL/GenBank/DDBJ databases">
        <title>Genome assembly of Pristionchus species.</title>
        <authorList>
            <person name="Yoshida K."/>
            <person name="Sommer R.J."/>
        </authorList>
    </citation>
    <scope>NUCLEOTIDE SEQUENCE</scope>
    <source>
        <strain evidence="1">RS0144</strain>
    </source>
</reference>
<evidence type="ECO:0000313" key="1">
    <source>
        <dbReference type="EMBL" id="GMS82531.1"/>
    </source>
</evidence>
<sequence length="79" mass="8275">KVNCKARTWTLSNGTEISSFVCAKKCGLGVCEVLPRKSFEGDPTYGPLVISPPDADHPCAWGVCELGATASNSNSITMG</sequence>
<dbReference type="EMBL" id="BTSX01000002">
    <property type="protein sequence ID" value="GMS82531.1"/>
    <property type="molecule type" value="Genomic_DNA"/>
</dbReference>
<feature type="non-terminal residue" evidence="1">
    <location>
        <position position="1"/>
    </location>
</feature>
<dbReference type="Proteomes" id="UP001432027">
    <property type="component" value="Unassembled WGS sequence"/>
</dbReference>
<accession>A0AAV5SGU9</accession>
<comment type="caution">
    <text evidence="1">The sequence shown here is derived from an EMBL/GenBank/DDBJ whole genome shotgun (WGS) entry which is preliminary data.</text>
</comment>
<gene>
    <name evidence="1" type="ORF">PENTCL1PPCAC_4706</name>
</gene>
<keyword evidence="2" id="KW-1185">Reference proteome</keyword>
<organism evidence="1 2">
    <name type="scientific">Pristionchus entomophagus</name>
    <dbReference type="NCBI Taxonomy" id="358040"/>
    <lineage>
        <taxon>Eukaryota</taxon>
        <taxon>Metazoa</taxon>
        <taxon>Ecdysozoa</taxon>
        <taxon>Nematoda</taxon>
        <taxon>Chromadorea</taxon>
        <taxon>Rhabditida</taxon>
        <taxon>Rhabditina</taxon>
        <taxon>Diplogasteromorpha</taxon>
        <taxon>Diplogasteroidea</taxon>
        <taxon>Neodiplogasteridae</taxon>
        <taxon>Pristionchus</taxon>
    </lineage>
</organism>
<evidence type="ECO:0000313" key="2">
    <source>
        <dbReference type="Proteomes" id="UP001432027"/>
    </source>
</evidence>